<accession>A0ACC2NX22</accession>
<evidence type="ECO:0000313" key="1">
    <source>
        <dbReference type="EMBL" id="KAJ8675696.1"/>
    </source>
</evidence>
<keyword evidence="2" id="KW-1185">Reference proteome</keyword>
<dbReference type="EMBL" id="CM056742">
    <property type="protein sequence ID" value="KAJ8675696.1"/>
    <property type="molecule type" value="Genomic_DNA"/>
</dbReference>
<sequence length="763" mass="84994">MDAAVQSESENITTYRDIAQFCYAISEHNERALLELLRRGYDVNATIPPGNPFERFSKKITGLSALHYACQVESAGSIVVLLDNGADFTLKNSSGSTALHYLAERACESPSKIIEYILNPEYISLEILSAHVKYNVTTNPANNHGLSHFHIACLYRHAEAVKLFLNSGVPINDAIHKDSPILPGFTALHIACRYASLEVVELLMENGADVHARNKDGLVPLQLIPPRVEELSFLALDRDEFQDDRELHCKLEVDTYEIASILIQKTFDSETLINQLCIACAKKCTASVHEIIDKGLDINARNDFGLTALHCAVLVDFDVTKLLLERGANIFSKSADGITCLDICTWKYGYDTLRLLLFDEKIGKYIVKESQSWKIAESLQNETNLKNLLSDDEVAREINTACIASDSPMWPGATPLHLVIIFSRKNPHKCEGSDAYDRSYPKSVRELVVILITYGASVTQPDAKGQTPVHTAFYCGKFGILKMLLNPFDRPPSILHLTSLENPSDETGLSHFHISCIMGYKDSMYLLVNGAVLNVPLQSSISFNLDSSKPDILLKSGSTPFHIAAKLKRIDAVELFTSSNADIHARDADGSTPIDLIVSNVDFDESELVEIAFLLIYKYCISDSNSESGKVEVSHFRPLGAILDPILFNARHGYGNKHSISRLMQHLESSGIDDKMEFDKLKKVFECLDELKEVVTNGLDSSALVARYTNSLKKMLEKRSKYKLSVRQCFESYSQFMLDHYKCLPSTLLDEESGLTYLHLASA</sequence>
<organism evidence="1 2">
    <name type="scientific">Eretmocerus hayati</name>
    <dbReference type="NCBI Taxonomy" id="131215"/>
    <lineage>
        <taxon>Eukaryota</taxon>
        <taxon>Metazoa</taxon>
        <taxon>Ecdysozoa</taxon>
        <taxon>Arthropoda</taxon>
        <taxon>Hexapoda</taxon>
        <taxon>Insecta</taxon>
        <taxon>Pterygota</taxon>
        <taxon>Neoptera</taxon>
        <taxon>Endopterygota</taxon>
        <taxon>Hymenoptera</taxon>
        <taxon>Apocrita</taxon>
        <taxon>Proctotrupomorpha</taxon>
        <taxon>Chalcidoidea</taxon>
        <taxon>Aphelinidae</taxon>
        <taxon>Aphelininae</taxon>
        <taxon>Eretmocerus</taxon>
    </lineage>
</organism>
<evidence type="ECO:0000313" key="2">
    <source>
        <dbReference type="Proteomes" id="UP001239111"/>
    </source>
</evidence>
<protein>
    <submittedName>
        <fullName evidence="1">Uncharacterized protein</fullName>
    </submittedName>
</protein>
<proteinExistence type="predicted"/>
<gene>
    <name evidence="1" type="ORF">QAD02_011482</name>
</gene>
<comment type="caution">
    <text evidence="1">The sequence shown here is derived from an EMBL/GenBank/DDBJ whole genome shotgun (WGS) entry which is preliminary data.</text>
</comment>
<dbReference type="Proteomes" id="UP001239111">
    <property type="component" value="Chromosome 2"/>
</dbReference>
<reference evidence="1" key="1">
    <citation type="submission" date="2023-04" db="EMBL/GenBank/DDBJ databases">
        <title>A chromosome-level genome assembly of the parasitoid wasp Eretmocerus hayati.</title>
        <authorList>
            <person name="Zhong Y."/>
            <person name="Liu S."/>
            <person name="Liu Y."/>
        </authorList>
    </citation>
    <scope>NUCLEOTIDE SEQUENCE</scope>
    <source>
        <strain evidence="1">ZJU_SS_LIU_2023</strain>
    </source>
</reference>
<name>A0ACC2NX22_9HYME</name>